<feature type="site" description="Contributes to redox potential value" evidence="8">
    <location>
        <position position="34"/>
    </location>
</feature>
<evidence type="ECO:0000256" key="2">
    <source>
        <dbReference type="ARBA" id="ARBA00022448"/>
    </source>
</evidence>
<keyword evidence="3" id="KW-0249">Electron transport</keyword>
<dbReference type="InterPro" id="IPR005746">
    <property type="entry name" value="Thioredoxin"/>
</dbReference>
<evidence type="ECO:0000256" key="1">
    <source>
        <dbReference type="ARBA" id="ARBA00008987"/>
    </source>
</evidence>
<dbReference type="KEGG" id="acij:JS278_03102"/>
<keyword evidence="12" id="KW-1185">Reference proteome</keyword>
<dbReference type="InterPro" id="IPR017937">
    <property type="entry name" value="Thioredoxin_CS"/>
</dbReference>
<dbReference type="SUPFAM" id="SSF52833">
    <property type="entry name" value="Thioredoxin-like"/>
    <property type="match status" value="1"/>
</dbReference>
<accession>A0A344UY88</accession>
<feature type="active site" description="Nucleophile" evidence="8">
    <location>
        <position position="32"/>
    </location>
</feature>
<evidence type="ECO:0000313" key="11">
    <source>
        <dbReference type="EMBL" id="AXE40236.1"/>
    </source>
</evidence>
<dbReference type="PANTHER" id="PTHR45663">
    <property type="entry name" value="GEO12009P1"/>
    <property type="match status" value="1"/>
</dbReference>
<feature type="site" description="Deprotonates C-terminal active site Cys" evidence="8">
    <location>
        <position position="26"/>
    </location>
</feature>
<dbReference type="PROSITE" id="PS51352">
    <property type="entry name" value="THIOREDOXIN_2"/>
    <property type="match status" value="1"/>
</dbReference>
<evidence type="ECO:0000256" key="3">
    <source>
        <dbReference type="ARBA" id="ARBA00022982"/>
    </source>
</evidence>
<organism evidence="11 12">
    <name type="scientific">Acidipropionibacterium virtanenii</name>
    <dbReference type="NCBI Taxonomy" id="2057246"/>
    <lineage>
        <taxon>Bacteria</taxon>
        <taxon>Bacillati</taxon>
        <taxon>Actinomycetota</taxon>
        <taxon>Actinomycetes</taxon>
        <taxon>Propionibacteriales</taxon>
        <taxon>Propionibacteriaceae</taxon>
        <taxon>Acidipropionibacterium</taxon>
    </lineage>
</organism>
<dbReference type="InterPro" id="IPR036249">
    <property type="entry name" value="Thioredoxin-like_sf"/>
</dbReference>
<dbReference type="PIRSF" id="PIRSF000077">
    <property type="entry name" value="Thioredoxin"/>
    <property type="match status" value="1"/>
</dbReference>
<dbReference type="Pfam" id="PF00085">
    <property type="entry name" value="Thioredoxin"/>
    <property type="match status" value="1"/>
</dbReference>
<feature type="disulfide bond" description="Redox-active" evidence="9">
    <location>
        <begin position="32"/>
        <end position="35"/>
    </location>
</feature>
<keyword evidence="2" id="KW-0813">Transport</keyword>
<evidence type="ECO:0000256" key="5">
    <source>
        <dbReference type="ARBA" id="ARBA00023284"/>
    </source>
</evidence>
<dbReference type="EMBL" id="CP025198">
    <property type="protein sequence ID" value="AXE40236.1"/>
    <property type="molecule type" value="Genomic_DNA"/>
</dbReference>
<dbReference type="RefSeq" id="WP_114045974.1">
    <property type="nucleotide sequence ID" value="NZ_CP025198.1"/>
</dbReference>
<dbReference type="NCBIfam" id="TIGR01068">
    <property type="entry name" value="thioredoxin"/>
    <property type="match status" value="1"/>
</dbReference>
<evidence type="ECO:0000256" key="8">
    <source>
        <dbReference type="PIRSR" id="PIRSR000077-1"/>
    </source>
</evidence>
<dbReference type="InterPro" id="IPR013766">
    <property type="entry name" value="Thioredoxin_domain"/>
</dbReference>
<evidence type="ECO:0000256" key="9">
    <source>
        <dbReference type="PIRSR" id="PIRSR000077-4"/>
    </source>
</evidence>
<evidence type="ECO:0000313" key="12">
    <source>
        <dbReference type="Proteomes" id="UP000251995"/>
    </source>
</evidence>
<proteinExistence type="inferred from homology"/>
<dbReference type="PRINTS" id="PR00421">
    <property type="entry name" value="THIOREDOXIN"/>
</dbReference>
<evidence type="ECO:0000256" key="6">
    <source>
        <dbReference type="NCBIfam" id="TIGR01068"/>
    </source>
</evidence>
<evidence type="ECO:0000259" key="10">
    <source>
        <dbReference type="PROSITE" id="PS51352"/>
    </source>
</evidence>
<dbReference type="Gene3D" id="3.40.30.10">
    <property type="entry name" value="Glutaredoxin"/>
    <property type="match status" value="1"/>
</dbReference>
<comment type="similarity">
    <text evidence="1 7">Belongs to the thioredoxin family.</text>
</comment>
<evidence type="ECO:0000256" key="4">
    <source>
        <dbReference type="ARBA" id="ARBA00023157"/>
    </source>
</evidence>
<evidence type="ECO:0000256" key="7">
    <source>
        <dbReference type="PIRNR" id="PIRNR000077"/>
    </source>
</evidence>
<sequence length="108" mass="11722">MSQVIEVTDATFESLVVNSPTPVLVDYWADWCAPCKQLSPVIDELSAAYGDRVTFAKVDTNVNQAIAADQAILSLPTIQVWRDGRVVRSLQGGTSRRALARVLDECAG</sequence>
<feature type="domain" description="Thioredoxin" evidence="10">
    <location>
        <begin position="1"/>
        <end position="108"/>
    </location>
</feature>
<dbReference type="PROSITE" id="PS00194">
    <property type="entry name" value="THIOREDOXIN_1"/>
    <property type="match status" value="1"/>
</dbReference>
<dbReference type="CDD" id="cd02947">
    <property type="entry name" value="TRX_family"/>
    <property type="match status" value="1"/>
</dbReference>
<dbReference type="FunFam" id="3.40.30.10:FF:000001">
    <property type="entry name" value="Thioredoxin"/>
    <property type="match status" value="1"/>
</dbReference>
<dbReference type="PANTHER" id="PTHR45663:SF11">
    <property type="entry name" value="GEO12009P1"/>
    <property type="match status" value="1"/>
</dbReference>
<name>A0A344UY88_9ACTN</name>
<keyword evidence="4 9" id="KW-1015">Disulfide bond</keyword>
<dbReference type="Proteomes" id="UP000251995">
    <property type="component" value="Chromosome"/>
</dbReference>
<dbReference type="GO" id="GO:0005737">
    <property type="term" value="C:cytoplasm"/>
    <property type="evidence" value="ECO:0007669"/>
    <property type="project" value="TreeGrafter"/>
</dbReference>
<keyword evidence="5 9" id="KW-0676">Redox-active center</keyword>
<gene>
    <name evidence="11" type="primary">trxA_2</name>
    <name evidence="11" type="ORF">JS278_03102</name>
</gene>
<dbReference type="OrthoDB" id="9790390at2"/>
<feature type="site" description="Contributes to redox potential value" evidence="8">
    <location>
        <position position="33"/>
    </location>
</feature>
<dbReference type="AlphaFoldDB" id="A0A344UY88"/>
<feature type="active site" description="Nucleophile" evidence="8">
    <location>
        <position position="35"/>
    </location>
</feature>
<reference evidence="11 12" key="1">
    <citation type="submission" date="2017-12" db="EMBL/GenBank/DDBJ databases">
        <title>The whole genome sequence of the Acidipropionibacterium virtanenii sp. nov. type strain JS278.</title>
        <authorList>
            <person name="Laine P."/>
            <person name="Deptula P."/>
            <person name="Varmanen P."/>
            <person name="Auvinen P."/>
        </authorList>
    </citation>
    <scope>NUCLEOTIDE SEQUENCE [LARGE SCALE GENOMIC DNA]</scope>
    <source>
        <strain evidence="11 12">JS278</strain>
    </source>
</reference>
<dbReference type="GO" id="GO:0015035">
    <property type="term" value="F:protein-disulfide reductase activity"/>
    <property type="evidence" value="ECO:0007669"/>
    <property type="project" value="UniProtKB-UniRule"/>
</dbReference>
<protein>
    <recommendedName>
        <fullName evidence="6 7">Thioredoxin</fullName>
    </recommendedName>
</protein>